<dbReference type="Proteomes" id="UP000660729">
    <property type="component" value="Unassembled WGS sequence"/>
</dbReference>
<proteinExistence type="predicted"/>
<evidence type="ECO:0000313" key="1">
    <source>
        <dbReference type="EMBL" id="KAF7194672.1"/>
    </source>
</evidence>
<protein>
    <recommendedName>
        <fullName evidence="3">F-box domain-containing protein</fullName>
    </recommendedName>
</protein>
<reference evidence="1" key="1">
    <citation type="submission" date="2020-04" db="EMBL/GenBank/DDBJ databases">
        <title>Draft genome resource of the tomato pathogen Pseudocercospora fuligena.</title>
        <authorList>
            <person name="Zaccaron A."/>
        </authorList>
    </citation>
    <scope>NUCLEOTIDE SEQUENCE</scope>
    <source>
        <strain evidence="1">PF001</strain>
    </source>
</reference>
<evidence type="ECO:0000313" key="2">
    <source>
        <dbReference type="Proteomes" id="UP000660729"/>
    </source>
</evidence>
<organism evidence="1 2">
    <name type="scientific">Pseudocercospora fuligena</name>
    <dbReference type="NCBI Taxonomy" id="685502"/>
    <lineage>
        <taxon>Eukaryota</taxon>
        <taxon>Fungi</taxon>
        <taxon>Dikarya</taxon>
        <taxon>Ascomycota</taxon>
        <taxon>Pezizomycotina</taxon>
        <taxon>Dothideomycetes</taxon>
        <taxon>Dothideomycetidae</taxon>
        <taxon>Mycosphaerellales</taxon>
        <taxon>Mycosphaerellaceae</taxon>
        <taxon>Pseudocercospora</taxon>
    </lineage>
</organism>
<sequence length="210" mass="24808">MLRAKLAANKAKLVTYNTSESETSSRFLDLPGELRNRIYRLALIQKDNTRIAVSSTGFERPALTRVNKQIRQESMPIFLYENKFTIDLPRFKTNSYLRFCLLVLKFKKYGGFKKMHINFSRSDLTPSWRDLLVFMYRVHQGVMPHFVNTIQPTWVQGRISPMFQLGRWWFGTLKTVYAMRKVEWGLVKVMVENHRQLLGTFDARWMQDGT</sequence>
<evidence type="ECO:0008006" key="3">
    <source>
        <dbReference type="Google" id="ProtNLM"/>
    </source>
</evidence>
<keyword evidence="2" id="KW-1185">Reference proteome</keyword>
<dbReference type="PANTHER" id="PTHR42085">
    <property type="entry name" value="F-BOX DOMAIN-CONTAINING PROTEIN"/>
    <property type="match status" value="1"/>
</dbReference>
<dbReference type="InterPro" id="IPR038883">
    <property type="entry name" value="AN11006-like"/>
</dbReference>
<dbReference type="AlphaFoldDB" id="A0A8H6RP94"/>
<dbReference type="OrthoDB" id="3650108at2759"/>
<accession>A0A8H6RP94</accession>
<dbReference type="EMBL" id="JABCIY010000056">
    <property type="protein sequence ID" value="KAF7194672.1"/>
    <property type="molecule type" value="Genomic_DNA"/>
</dbReference>
<name>A0A8H6RP94_9PEZI</name>
<dbReference type="PANTHER" id="PTHR42085:SF2">
    <property type="entry name" value="F-BOX DOMAIN-CONTAINING PROTEIN"/>
    <property type="match status" value="1"/>
</dbReference>
<gene>
    <name evidence="1" type="ORF">HII31_03934</name>
</gene>
<comment type="caution">
    <text evidence="1">The sequence shown here is derived from an EMBL/GenBank/DDBJ whole genome shotgun (WGS) entry which is preliminary data.</text>
</comment>